<reference evidence="10" key="1">
    <citation type="submission" date="2015-07" db="EMBL/GenBank/DDBJ databases">
        <title>Whole genome sequence of an Ensifer adhaerens strain isolated from a cave pool in the Wind Cave National Park.</title>
        <authorList>
            <person name="Eng W.W.H."/>
            <person name="Gan H.M."/>
            <person name="Barton H.A."/>
            <person name="Savka M.A."/>
        </authorList>
    </citation>
    <scope>NUCLEOTIDE SEQUENCE [LARGE SCALE GENOMIC DNA]</scope>
    <source>
        <strain evidence="10">SD006</strain>
    </source>
</reference>
<keyword evidence="3" id="KW-1003">Cell membrane</keyword>
<dbReference type="PANTHER" id="PTHR23517">
    <property type="entry name" value="RESISTANCE PROTEIN MDTM, PUTATIVE-RELATED-RELATED"/>
    <property type="match status" value="1"/>
</dbReference>
<feature type="transmembrane region" description="Helical" evidence="7">
    <location>
        <begin position="307"/>
        <end position="328"/>
    </location>
</feature>
<name>A0A0L8C1V8_ENSAD</name>
<evidence type="ECO:0000259" key="8">
    <source>
        <dbReference type="PROSITE" id="PS50850"/>
    </source>
</evidence>
<dbReference type="EMBL" id="LGAP01000002">
    <property type="protein sequence ID" value="KOF20860.1"/>
    <property type="molecule type" value="Genomic_DNA"/>
</dbReference>
<comment type="caution">
    <text evidence="9">The sequence shown here is derived from an EMBL/GenBank/DDBJ whole genome shotgun (WGS) entry which is preliminary data.</text>
</comment>
<feature type="transmembrane region" description="Helical" evidence="7">
    <location>
        <begin position="249"/>
        <end position="270"/>
    </location>
</feature>
<feature type="transmembrane region" description="Helical" evidence="7">
    <location>
        <begin position="83"/>
        <end position="101"/>
    </location>
</feature>
<accession>A0A0L8C1V8</accession>
<dbReference type="OrthoDB" id="7283458at2"/>
<feature type="transmembrane region" description="Helical" evidence="7">
    <location>
        <begin position="142"/>
        <end position="162"/>
    </location>
</feature>
<feature type="transmembrane region" description="Helical" evidence="7">
    <location>
        <begin position="282"/>
        <end position="301"/>
    </location>
</feature>
<dbReference type="InterPro" id="IPR020846">
    <property type="entry name" value="MFS_dom"/>
</dbReference>
<evidence type="ECO:0000256" key="3">
    <source>
        <dbReference type="ARBA" id="ARBA00022475"/>
    </source>
</evidence>
<evidence type="ECO:0000256" key="4">
    <source>
        <dbReference type="ARBA" id="ARBA00022692"/>
    </source>
</evidence>
<dbReference type="PATRIC" id="fig|106592.7.peg.2708"/>
<keyword evidence="4 7" id="KW-0812">Transmembrane</keyword>
<dbReference type="PANTHER" id="PTHR23517:SF13">
    <property type="entry name" value="MAJOR FACILITATOR SUPERFAMILY MFS_1"/>
    <property type="match status" value="1"/>
</dbReference>
<dbReference type="InterPro" id="IPR050171">
    <property type="entry name" value="MFS_Transporters"/>
</dbReference>
<dbReference type="GO" id="GO:0022857">
    <property type="term" value="F:transmembrane transporter activity"/>
    <property type="evidence" value="ECO:0007669"/>
    <property type="project" value="InterPro"/>
</dbReference>
<dbReference type="RefSeq" id="WP_053247792.1">
    <property type="nucleotide sequence ID" value="NZ_LGAP01000002.1"/>
</dbReference>
<dbReference type="InterPro" id="IPR011701">
    <property type="entry name" value="MFS"/>
</dbReference>
<evidence type="ECO:0000256" key="5">
    <source>
        <dbReference type="ARBA" id="ARBA00022989"/>
    </source>
</evidence>
<evidence type="ECO:0000313" key="10">
    <source>
        <dbReference type="Proteomes" id="UP000037425"/>
    </source>
</evidence>
<feature type="transmembrane region" description="Helical" evidence="7">
    <location>
        <begin position="107"/>
        <end position="130"/>
    </location>
</feature>
<feature type="transmembrane region" description="Helical" evidence="7">
    <location>
        <begin position="46"/>
        <end position="71"/>
    </location>
</feature>
<dbReference type="AlphaFoldDB" id="A0A0L8C1V8"/>
<feature type="transmembrane region" description="Helical" evidence="7">
    <location>
        <begin position="216"/>
        <end position="237"/>
    </location>
</feature>
<evidence type="ECO:0000256" key="1">
    <source>
        <dbReference type="ARBA" id="ARBA00004651"/>
    </source>
</evidence>
<feature type="transmembrane region" description="Helical" evidence="7">
    <location>
        <begin position="374"/>
        <end position="390"/>
    </location>
</feature>
<keyword evidence="2" id="KW-0813">Transport</keyword>
<dbReference type="SUPFAM" id="SSF103473">
    <property type="entry name" value="MFS general substrate transporter"/>
    <property type="match status" value="1"/>
</dbReference>
<dbReference type="InterPro" id="IPR036259">
    <property type="entry name" value="MFS_trans_sf"/>
</dbReference>
<dbReference type="PROSITE" id="PS50850">
    <property type="entry name" value="MFS"/>
    <property type="match status" value="1"/>
</dbReference>
<organism evidence="9 10">
    <name type="scientific">Ensifer adhaerens</name>
    <name type="common">Sinorhizobium morelense</name>
    <dbReference type="NCBI Taxonomy" id="106592"/>
    <lineage>
        <taxon>Bacteria</taxon>
        <taxon>Pseudomonadati</taxon>
        <taxon>Pseudomonadota</taxon>
        <taxon>Alphaproteobacteria</taxon>
        <taxon>Hyphomicrobiales</taxon>
        <taxon>Rhizobiaceae</taxon>
        <taxon>Sinorhizobium/Ensifer group</taxon>
        <taxon>Ensifer</taxon>
    </lineage>
</organism>
<evidence type="ECO:0000256" key="7">
    <source>
        <dbReference type="SAM" id="Phobius"/>
    </source>
</evidence>
<gene>
    <name evidence="9" type="ORF">AC244_05380</name>
</gene>
<feature type="domain" description="Major facilitator superfamily (MFS) profile" evidence="8">
    <location>
        <begin position="1"/>
        <end position="401"/>
    </location>
</feature>
<dbReference type="GO" id="GO:0005886">
    <property type="term" value="C:plasma membrane"/>
    <property type="evidence" value="ECO:0007669"/>
    <property type="project" value="UniProtKB-SubCell"/>
</dbReference>
<keyword evidence="5 7" id="KW-1133">Transmembrane helix</keyword>
<proteinExistence type="predicted"/>
<feature type="transmembrane region" description="Helical" evidence="7">
    <location>
        <begin position="168"/>
        <end position="187"/>
    </location>
</feature>
<sequence>MFSSAKSRESGAAAATPRASHAVTLAPFFGASSAPTPLYRIYQESFAASPVMMTGIFAVYAFALLTALLIAGSISDHLGRKPVIFSALLLEIVAMLLFVVADGPSWLIAARVVQGLATGIAGASIGASLVDVDRAKGQLVNSLAPLIGMAVGALGTSALIQYGPFPLHLVYGLLLIGFVLQAVAIWLTPETGGKRTGALSSLKPTIAIPPQIKRPLALATPINIANWALGGFYLSLMPSLVASVTGSRAPLTGGAVVATLMAAGAFSVFLRRACSPRANVTFGVSATTTGMLIVVAGTHLANVPVMILGTLLTGAGFGTSFLGIMGSIMPLAKAEERAGLLSAFYIQSYLAFSLPAMAAGFFAKTLGYQATTDIYAAVIIATAVGGLMASRERRVRVPAVS</sequence>
<dbReference type="Gene3D" id="1.20.1250.20">
    <property type="entry name" value="MFS general substrate transporter like domains"/>
    <property type="match status" value="1"/>
</dbReference>
<feature type="transmembrane region" description="Helical" evidence="7">
    <location>
        <begin position="340"/>
        <end position="362"/>
    </location>
</feature>
<evidence type="ECO:0000256" key="6">
    <source>
        <dbReference type="ARBA" id="ARBA00023136"/>
    </source>
</evidence>
<protein>
    <submittedName>
        <fullName evidence="9">MFS transporter</fullName>
    </submittedName>
</protein>
<keyword evidence="6 7" id="KW-0472">Membrane</keyword>
<evidence type="ECO:0000256" key="2">
    <source>
        <dbReference type="ARBA" id="ARBA00022448"/>
    </source>
</evidence>
<dbReference type="Pfam" id="PF07690">
    <property type="entry name" value="MFS_1"/>
    <property type="match status" value="1"/>
</dbReference>
<dbReference type="Proteomes" id="UP000037425">
    <property type="component" value="Unassembled WGS sequence"/>
</dbReference>
<evidence type="ECO:0000313" key="9">
    <source>
        <dbReference type="EMBL" id="KOF20860.1"/>
    </source>
</evidence>
<comment type="subcellular location">
    <subcellularLocation>
        <location evidence="1">Cell membrane</location>
        <topology evidence="1">Multi-pass membrane protein</topology>
    </subcellularLocation>
</comment>